<dbReference type="PROSITE" id="PS51462">
    <property type="entry name" value="NUDIX"/>
    <property type="match status" value="1"/>
</dbReference>
<dbReference type="InterPro" id="IPR020476">
    <property type="entry name" value="Nudix_hydrolase"/>
</dbReference>
<dbReference type="RefSeq" id="WP_167151952.1">
    <property type="nucleotide sequence ID" value="NZ_JAAMOX010000003.1"/>
</dbReference>
<dbReference type="Gene3D" id="3.40.50.1240">
    <property type="entry name" value="Phosphoglycerate mutase-like"/>
    <property type="match status" value="1"/>
</dbReference>
<name>A0A7X5R3N7_9MICO</name>
<dbReference type="InterPro" id="IPR020084">
    <property type="entry name" value="NUDIX_hydrolase_CS"/>
</dbReference>
<dbReference type="GO" id="GO:0004081">
    <property type="term" value="F:bis(5'-nucleosyl)-tetraphosphatase (asymmetrical) activity"/>
    <property type="evidence" value="ECO:0007669"/>
    <property type="project" value="TreeGrafter"/>
</dbReference>
<dbReference type="InterPro" id="IPR000086">
    <property type="entry name" value="NUDIX_hydrolase_dom"/>
</dbReference>
<dbReference type="Pfam" id="PF00300">
    <property type="entry name" value="His_Phos_1"/>
    <property type="match status" value="1"/>
</dbReference>
<dbReference type="SUPFAM" id="SSF53254">
    <property type="entry name" value="Phosphoglycerate mutase-like"/>
    <property type="match status" value="1"/>
</dbReference>
<protein>
    <submittedName>
        <fullName evidence="5">8-oxo-dGTP diphosphatase</fullName>
        <ecNumber evidence="5">3.6.1.55</ecNumber>
    </submittedName>
</protein>
<evidence type="ECO:0000256" key="2">
    <source>
        <dbReference type="ARBA" id="ARBA00022801"/>
    </source>
</evidence>
<dbReference type="SMART" id="SM00855">
    <property type="entry name" value="PGAM"/>
    <property type="match status" value="1"/>
</dbReference>
<comment type="similarity">
    <text evidence="1 3">Belongs to the Nudix hydrolase family.</text>
</comment>
<dbReference type="InterPro" id="IPR013078">
    <property type="entry name" value="His_Pase_superF_clade-1"/>
</dbReference>
<dbReference type="EC" id="3.6.1.55" evidence="5"/>
<evidence type="ECO:0000313" key="5">
    <source>
        <dbReference type="EMBL" id="NIH55063.1"/>
    </source>
</evidence>
<dbReference type="AlphaFoldDB" id="A0A7X5R3N7"/>
<keyword evidence="2 3" id="KW-0378">Hydrolase</keyword>
<organism evidence="5 6">
    <name type="scientific">Lysinibacter cavernae</name>
    <dbReference type="NCBI Taxonomy" id="1640652"/>
    <lineage>
        <taxon>Bacteria</taxon>
        <taxon>Bacillati</taxon>
        <taxon>Actinomycetota</taxon>
        <taxon>Actinomycetes</taxon>
        <taxon>Micrococcales</taxon>
        <taxon>Microbacteriaceae</taxon>
        <taxon>Lysinibacter</taxon>
    </lineage>
</organism>
<dbReference type="GO" id="GO:0035539">
    <property type="term" value="F:8-oxo-7,8-dihydrodeoxyguanosine triphosphate pyrophosphatase activity"/>
    <property type="evidence" value="ECO:0007669"/>
    <property type="project" value="UniProtKB-EC"/>
</dbReference>
<dbReference type="Pfam" id="PF00293">
    <property type="entry name" value="NUDIX"/>
    <property type="match status" value="1"/>
</dbReference>
<dbReference type="Gene3D" id="3.90.79.10">
    <property type="entry name" value="Nucleoside Triphosphate Pyrophosphohydrolase"/>
    <property type="match status" value="1"/>
</dbReference>
<reference evidence="5 6" key="1">
    <citation type="submission" date="2020-02" db="EMBL/GenBank/DDBJ databases">
        <title>Sequencing the genomes of 1000 actinobacteria strains.</title>
        <authorList>
            <person name="Klenk H.-P."/>
        </authorList>
    </citation>
    <scope>NUCLEOTIDE SEQUENCE [LARGE SCALE GENOMIC DNA]</scope>
    <source>
        <strain evidence="5 6">DSM 27960</strain>
    </source>
</reference>
<dbReference type="CDD" id="cd03673">
    <property type="entry name" value="NUDIX_Ap6A_hydrolase"/>
    <property type="match status" value="1"/>
</dbReference>
<dbReference type="PANTHER" id="PTHR21340">
    <property type="entry name" value="DIADENOSINE 5,5-P1,P4-TETRAPHOSPHATE PYROPHOSPHOHYDROLASE MUTT"/>
    <property type="match status" value="1"/>
</dbReference>
<evidence type="ECO:0000256" key="3">
    <source>
        <dbReference type="RuleBase" id="RU003476"/>
    </source>
</evidence>
<comment type="caution">
    <text evidence="5">The sequence shown here is derived from an EMBL/GenBank/DDBJ whole genome shotgun (WGS) entry which is preliminary data.</text>
</comment>
<dbReference type="GO" id="GO:0006754">
    <property type="term" value="P:ATP biosynthetic process"/>
    <property type="evidence" value="ECO:0007669"/>
    <property type="project" value="TreeGrafter"/>
</dbReference>
<keyword evidence="6" id="KW-1185">Reference proteome</keyword>
<dbReference type="PROSITE" id="PS00893">
    <property type="entry name" value="NUDIX_BOX"/>
    <property type="match status" value="1"/>
</dbReference>
<dbReference type="SUPFAM" id="SSF55811">
    <property type="entry name" value="Nudix"/>
    <property type="match status" value="1"/>
</dbReference>
<feature type="domain" description="Nudix hydrolase" evidence="4">
    <location>
        <begin position="3"/>
        <end position="134"/>
    </location>
</feature>
<sequence length="312" mass="34727">MTETVYASGAVCWRRVGDEIMVLLIHRTKHRDISFPKGKLDPGETLPQTAVREVQEETGLSLTLGVNLGSIHYPLSKGREKMVQYWAAEVTEQAVQRSTFTPNKEVDALLWTPLRQVRSTLSYKKDKSIFDVFLKLVEREAHDTFAVVLLRHAKAEARSDEFPVDAERPLTELGHAQAQAVVPTVAAFGRHKIMSSNALRCQQTVAPLSDYLDRPVRSTRDLSQDAWDDADGDIRAVMGKVIRRRKNTVICSHRPVLPDIARELALATGSLPGDYLTESTSLPVSGFSVFHISKEHPSAGILSIETYAKLLS</sequence>
<accession>A0A7X5R3N7</accession>
<evidence type="ECO:0000313" key="6">
    <source>
        <dbReference type="Proteomes" id="UP000541033"/>
    </source>
</evidence>
<dbReference type="InterPro" id="IPR015797">
    <property type="entry name" value="NUDIX_hydrolase-like_dom_sf"/>
</dbReference>
<proteinExistence type="inferred from homology"/>
<evidence type="ECO:0000256" key="1">
    <source>
        <dbReference type="ARBA" id="ARBA00005582"/>
    </source>
</evidence>
<evidence type="ECO:0000259" key="4">
    <source>
        <dbReference type="PROSITE" id="PS51462"/>
    </source>
</evidence>
<dbReference type="EMBL" id="JAAMOX010000003">
    <property type="protein sequence ID" value="NIH55063.1"/>
    <property type="molecule type" value="Genomic_DNA"/>
</dbReference>
<dbReference type="GO" id="GO:0006167">
    <property type="term" value="P:AMP biosynthetic process"/>
    <property type="evidence" value="ECO:0007669"/>
    <property type="project" value="TreeGrafter"/>
</dbReference>
<dbReference type="PANTHER" id="PTHR21340:SF0">
    <property type="entry name" value="BIS(5'-NUCLEOSYL)-TETRAPHOSPHATASE [ASYMMETRICAL]"/>
    <property type="match status" value="1"/>
</dbReference>
<gene>
    <name evidence="5" type="ORF">FHX76_002978</name>
</gene>
<dbReference type="InterPro" id="IPR029033">
    <property type="entry name" value="His_PPase_superfam"/>
</dbReference>
<dbReference type="InterPro" id="IPR051325">
    <property type="entry name" value="Nudix_hydrolase_domain"/>
</dbReference>
<dbReference type="CDD" id="cd07067">
    <property type="entry name" value="HP_PGM_like"/>
    <property type="match status" value="1"/>
</dbReference>
<dbReference type="Proteomes" id="UP000541033">
    <property type="component" value="Unassembled WGS sequence"/>
</dbReference>
<dbReference type="PRINTS" id="PR00502">
    <property type="entry name" value="NUDIXFAMILY"/>
</dbReference>